<dbReference type="InterPro" id="IPR053225">
    <property type="entry name" value="Acyl-CoA_N-acyltransferase"/>
</dbReference>
<dbReference type="EMBL" id="PNEN01000521">
    <property type="protein sequence ID" value="PPJ56230.1"/>
    <property type="molecule type" value="Genomic_DNA"/>
</dbReference>
<dbReference type="PANTHER" id="PTHR20958:SF6">
    <property type="entry name" value="GLYCINE N-ACYLTRANSFERASE-LIKE PROTEIN"/>
    <property type="match status" value="1"/>
</dbReference>
<dbReference type="InterPro" id="IPR016181">
    <property type="entry name" value="Acyl_CoA_acyltransferase"/>
</dbReference>
<dbReference type="Proteomes" id="UP000237631">
    <property type="component" value="Unassembled WGS sequence"/>
</dbReference>
<dbReference type="PANTHER" id="PTHR20958">
    <property type="entry name" value="GLYCINE N-ACYLTRANSFERASE-LIKE PROTEIN"/>
    <property type="match status" value="1"/>
</dbReference>
<accession>A0A2S6C938</accession>
<evidence type="ECO:0000313" key="1">
    <source>
        <dbReference type="EMBL" id="PPJ56230.1"/>
    </source>
</evidence>
<protein>
    <recommendedName>
        <fullName evidence="3">FR47-like domain-containing protein</fullName>
    </recommendedName>
</protein>
<keyword evidence="2" id="KW-1185">Reference proteome</keyword>
<dbReference type="SUPFAM" id="SSF55729">
    <property type="entry name" value="Acyl-CoA N-acyltransferases (Nat)"/>
    <property type="match status" value="1"/>
</dbReference>
<dbReference type="Gene3D" id="3.40.630.30">
    <property type="match status" value="1"/>
</dbReference>
<sequence>MPPPNPSPTIHVHNLTNAKDDSNVKSALQILKPHLPISIPLYRRLQFGRFFEATTLLTSLASLELGPEHEDEEWVMAFVDRSCRPETEVWMYGSWEGREVDGTTEEVLRQQQQGVLILSLIRSIKALGPAPKSIHQDILAKAAARASADKHSLSSDNDDSRDHSGVSRKDYTAHLLNPNLILFGATHSSTTQILARNDLIKHVFDSGLVPNWTFVFDIDDLPESATSLELPAGLQWGELEQQHFALVRSRTQIPRQDRTLAVLPNVAIFESESGRPIAWVFVGLDGSLTTLHVEEEWRGKGLAKMIAVKIWREKMEVFWEKDEPGNGQEEARRLAHGYVISGNEASKKVSERLGGRHYADTFWVRVDLDSVSEA</sequence>
<proteinExistence type="predicted"/>
<reference evidence="2" key="1">
    <citation type="journal article" date="2017" name="bioRxiv">
        <title>Conservation of a gene cluster reveals novel cercosporin biosynthetic mechanisms and extends production to the genus Colletotrichum.</title>
        <authorList>
            <person name="de Jonge R."/>
            <person name="Ebert M.K."/>
            <person name="Huitt-Roehl C.R."/>
            <person name="Pal P."/>
            <person name="Suttle J.C."/>
            <person name="Spanner R.E."/>
            <person name="Neubauer J.D."/>
            <person name="Jurick W.M.II."/>
            <person name="Stott K.A."/>
            <person name="Secor G.A."/>
            <person name="Thomma B.P.H.J."/>
            <person name="Van de Peer Y."/>
            <person name="Townsend C.A."/>
            <person name="Bolton M.D."/>
        </authorList>
    </citation>
    <scope>NUCLEOTIDE SEQUENCE [LARGE SCALE GENOMIC DNA]</scope>
    <source>
        <strain evidence="2">CBS538.71</strain>
    </source>
</reference>
<evidence type="ECO:0008006" key="3">
    <source>
        <dbReference type="Google" id="ProtNLM"/>
    </source>
</evidence>
<evidence type="ECO:0000313" key="2">
    <source>
        <dbReference type="Proteomes" id="UP000237631"/>
    </source>
</evidence>
<name>A0A2S6C938_9PEZI</name>
<organism evidence="1 2">
    <name type="scientific">Cercospora berteroae</name>
    <dbReference type="NCBI Taxonomy" id="357750"/>
    <lineage>
        <taxon>Eukaryota</taxon>
        <taxon>Fungi</taxon>
        <taxon>Dikarya</taxon>
        <taxon>Ascomycota</taxon>
        <taxon>Pezizomycotina</taxon>
        <taxon>Dothideomycetes</taxon>
        <taxon>Dothideomycetidae</taxon>
        <taxon>Mycosphaerellales</taxon>
        <taxon>Mycosphaerellaceae</taxon>
        <taxon>Cercospora</taxon>
    </lineage>
</organism>
<dbReference type="OrthoDB" id="61870at2759"/>
<comment type="caution">
    <text evidence="1">The sequence shown here is derived from an EMBL/GenBank/DDBJ whole genome shotgun (WGS) entry which is preliminary data.</text>
</comment>
<dbReference type="AlphaFoldDB" id="A0A2S6C938"/>
<gene>
    <name evidence="1" type="ORF">CBER1_06354</name>
</gene>